<dbReference type="SUPFAM" id="SSF51445">
    <property type="entry name" value="(Trans)glycosidases"/>
    <property type="match status" value="1"/>
</dbReference>
<proteinExistence type="inferred from homology"/>
<keyword evidence="5" id="KW-0328">Glycosyltransferase</keyword>
<dbReference type="PANTHER" id="PTHR32438:SF5">
    <property type="entry name" value="4-ALPHA-GLUCANOTRANSFERASE DPE1, CHLOROPLASTIC_AMYLOPLASTIC"/>
    <property type="match status" value="1"/>
</dbReference>
<dbReference type="InterPro" id="IPR017853">
    <property type="entry name" value="GH"/>
</dbReference>
<evidence type="ECO:0000256" key="8">
    <source>
        <dbReference type="ARBA" id="ARBA00031423"/>
    </source>
</evidence>
<evidence type="ECO:0000256" key="7">
    <source>
        <dbReference type="ARBA" id="ARBA00023277"/>
    </source>
</evidence>
<evidence type="ECO:0000256" key="3">
    <source>
        <dbReference type="ARBA" id="ARBA00012560"/>
    </source>
</evidence>
<dbReference type="EMBL" id="JADING010000103">
    <property type="protein sequence ID" value="MBO8414551.1"/>
    <property type="molecule type" value="Genomic_DNA"/>
</dbReference>
<evidence type="ECO:0000256" key="6">
    <source>
        <dbReference type="ARBA" id="ARBA00022679"/>
    </source>
</evidence>
<sequence>MIKRASGVLLPIFSLPGKYGIGTFGKEAYNFADFLLETKQKYWQFLPLNPTSYGDSPYQSFSAFAINPYFIDLEMLIEKGYLKEEDCVELAEPYSRKIDYGKEYYCRFKILYKAYENAKGELAEEVEKFRKKNRFWIEDYAQFMVLKNLHNGKGWYDWEEEYRLKNTKAMNKLKKEHKDEIDFYVHLQFFAFVQYAKLK</sequence>
<keyword evidence="7" id="KW-0119">Carbohydrate metabolism</keyword>
<feature type="non-terminal residue" evidence="10">
    <location>
        <position position="199"/>
    </location>
</feature>
<evidence type="ECO:0000256" key="4">
    <source>
        <dbReference type="ARBA" id="ARBA00020295"/>
    </source>
</evidence>
<organism evidence="10 11">
    <name type="scientific">Candidatus Scatoplasma merdavium</name>
    <dbReference type="NCBI Taxonomy" id="2840932"/>
    <lineage>
        <taxon>Bacteria</taxon>
        <taxon>Bacillati</taxon>
        <taxon>Bacillota</taxon>
        <taxon>Bacilli</taxon>
        <taxon>Bacillales</taxon>
        <taxon>Candidatus Scatoplasma</taxon>
    </lineage>
</organism>
<keyword evidence="6" id="KW-0808">Transferase</keyword>
<evidence type="ECO:0000256" key="9">
    <source>
        <dbReference type="ARBA" id="ARBA00031501"/>
    </source>
</evidence>
<dbReference type="AlphaFoldDB" id="A0A9D9D6Q4"/>
<comment type="caution">
    <text evidence="10">The sequence shown here is derived from an EMBL/GenBank/DDBJ whole genome shotgun (WGS) entry which is preliminary data.</text>
</comment>
<evidence type="ECO:0000256" key="1">
    <source>
        <dbReference type="ARBA" id="ARBA00000439"/>
    </source>
</evidence>
<dbReference type="Gene3D" id="3.20.20.80">
    <property type="entry name" value="Glycosidases"/>
    <property type="match status" value="1"/>
</dbReference>
<protein>
    <recommendedName>
        <fullName evidence="4">4-alpha-glucanotransferase</fullName>
        <ecNumber evidence="3">2.4.1.25</ecNumber>
    </recommendedName>
    <alternativeName>
        <fullName evidence="8">Amylomaltase</fullName>
    </alternativeName>
    <alternativeName>
        <fullName evidence="9">Disproportionating enzyme</fullName>
    </alternativeName>
</protein>
<name>A0A9D9D6Q4_9BACL</name>
<dbReference type="Pfam" id="PF02446">
    <property type="entry name" value="Glyco_hydro_77"/>
    <property type="match status" value="1"/>
</dbReference>
<accession>A0A9D9D6Q4</accession>
<dbReference type="Proteomes" id="UP000823629">
    <property type="component" value="Unassembled WGS sequence"/>
</dbReference>
<dbReference type="GO" id="GO:0004134">
    <property type="term" value="F:4-alpha-glucanotransferase activity"/>
    <property type="evidence" value="ECO:0007669"/>
    <property type="project" value="UniProtKB-EC"/>
</dbReference>
<reference evidence="10" key="1">
    <citation type="submission" date="2020-10" db="EMBL/GenBank/DDBJ databases">
        <authorList>
            <person name="Gilroy R."/>
        </authorList>
    </citation>
    <scope>NUCLEOTIDE SEQUENCE</scope>
    <source>
        <strain evidence="10">1748</strain>
    </source>
</reference>
<reference evidence="10" key="2">
    <citation type="journal article" date="2021" name="PeerJ">
        <title>Extensive microbial diversity within the chicken gut microbiome revealed by metagenomics and culture.</title>
        <authorList>
            <person name="Gilroy R."/>
            <person name="Ravi A."/>
            <person name="Getino M."/>
            <person name="Pursley I."/>
            <person name="Horton D.L."/>
            <person name="Alikhan N.F."/>
            <person name="Baker D."/>
            <person name="Gharbi K."/>
            <person name="Hall N."/>
            <person name="Watson M."/>
            <person name="Adriaenssens E.M."/>
            <person name="Foster-Nyarko E."/>
            <person name="Jarju S."/>
            <person name="Secka A."/>
            <person name="Antonio M."/>
            <person name="Oren A."/>
            <person name="Chaudhuri R.R."/>
            <person name="La Ragione R."/>
            <person name="Hildebrand F."/>
            <person name="Pallen M.J."/>
        </authorList>
    </citation>
    <scope>NUCLEOTIDE SEQUENCE</scope>
    <source>
        <strain evidence="10">1748</strain>
    </source>
</reference>
<dbReference type="PANTHER" id="PTHR32438">
    <property type="entry name" value="4-ALPHA-GLUCANOTRANSFERASE DPE1, CHLOROPLASTIC/AMYLOPLASTIC"/>
    <property type="match status" value="1"/>
</dbReference>
<dbReference type="EC" id="2.4.1.25" evidence="3"/>
<dbReference type="InterPro" id="IPR003385">
    <property type="entry name" value="Glyco_hydro_77"/>
</dbReference>
<comment type="similarity">
    <text evidence="2">Belongs to the disproportionating enzyme family.</text>
</comment>
<dbReference type="GO" id="GO:0005975">
    <property type="term" value="P:carbohydrate metabolic process"/>
    <property type="evidence" value="ECO:0007669"/>
    <property type="project" value="InterPro"/>
</dbReference>
<evidence type="ECO:0000256" key="2">
    <source>
        <dbReference type="ARBA" id="ARBA00005684"/>
    </source>
</evidence>
<evidence type="ECO:0000313" key="11">
    <source>
        <dbReference type="Proteomes" id="UP000823629"/>
    </source>
</evidence>
<evidence type="ECO:0000313" key="10">
    <source>
        <dbReference type="EMBL" id="MBO8414551.1"/>
    </source>
</evidence>
<evidence type="ECO:0000256" key="5">
    <source>
        <dbReference type="ARBA" id="ARBA00022676"/>
    </source>
</evidence>
<gene>
    <name evidence="10" type="ORF">IAC78_03675</name>
</gene>
<comment type="catalytic activity">
    <reaction evidence="1">
        <text>Transfers a segment of a (1-&gt;4)-alpha-D-glucan to a new position in an acceptor, which may be glucose or a (1-&gt;4)-alpha-D-glucan.</text>
        <dbReference type="EC" id="2.4.1.25"/>
    </reaction>
</comment>